<evidence type="ECO:0000256" key="2">
    <source>
        <dbReference type="ARBA" id="ARBA00009194"/>
    </source>
</evidence>
<dbReference type="SUPFAM" id="SSF89392">
    <property type="entry name" value="Prokaryotic lipoproteins and lipoprotein localization factors"/>
    <property type="match status" value="1"/>
</dbReference>
<feature type="chain" id="PRO_5046808455" evidence="4">
    <location>
        <begin position="26"/>
        <end position="226"/>
    </location>
</feature>
<evidence type="ECO:0000256" key="3">
    <source>
        <dbReference type="ARBA" id="ARBA00022475"/>
    </source>
</evidence>
<dbReference type="Proteomes" id="UP001499851">
    <property type="component" value="Unassembled WGS sequence"/>
</dbReference>
<sequence>MRSKRPLIGPSRAALAALAAGALLAACSGGADDLPAADEAMPSAAAAMAEVESVHFELAVDGDVEGLAVKSADGVVTADGSAEGTGTITALGMDLEVEYTIIGERAYVKGLTGGYQEIPVGDEMLPYDPTVLLDPDRGIAALLEAVESATPEDTETVDGVDAYRYEVVFEPAAFAEFLPAAGDWNTATVWLDQEHLRVVKAEFAQGDATVTMTFDEYDEPVEIVAP</sequence>
<proteinExistence type="inferred from homology"/>
<accession>A0ABN2HC25</accession>
<feature type="signal peptide" evidence="4">
    <location>
        <begin position="1"/>
        <end position="25"/>
    </location>
</feature>
<dbReference type="Pfam" id="PF07161">
    <property type="entry name" value="LppX_LprAFG"/>
    <property type="match status" value="1"/>
</dbReference>
<reference evidence="5 6" key="1">
    <citation type="journal article" date="2019" name="Int. J. Syst. Evol. Microbiol.">
        <title>The Global Catalogue of Microorganisms (GCM) 10K type strain sequencing project: providing services to taxonomists for standard genome sequencing and annotation.</title>
        <authorList>
            <consortium name="The Broad Institute Genomics Platform"/>
            <consortium name="The Broad Institute Genome Sequencing Center for Infectious Disease"/>
            <person name="Wu L."/>
            <person name="Ma J."/>
        </authorList>
    </citation>
    <scope>NUCLEOTIDE SEQUENCE [LARGE SCALE GENOMIC DNA]</scope>
    <source>
        <strain evidence="5 6">JCM 16001</strain>
    </source>
</reference>
<keyword evidence="6" id="KW-1185">Reference proteome</keyword>
<dbReference type="RefSeq" id="WP_344488998.1">
    <property type="nucleotide sequence ID" value="NZ_BAAAQF010000015.1"/>
</dbReference>
<evidence type="ECO:0000256" key="1">
    <source>
        <dbReference type="ARBA" id="ARBA00004196"/>
    </source>
</evidence>
<comment type="similarity">
    <text evidence="2">Belongs to the LppX/LprAFG lipoprotein family.</text>
</comment>
<protein>
    <submittedName>
        <fullName evidence="5">LppX_LprAFG lipoprotein</fullName>
    </submittedName>
</protein>
<keyword evidence="4" id="KW-0732">Signal</keyword>
<gene>
    <name evidence="5" type="ORF">GCM10009830_36000</name>
</gene>
<keyword evidence="3" id="KW-1003">Cell membrane</keyword>
<evidence type="ECO:0000313" key="5">
    <source>
        <dbReference type="EMBL" id="GAA1685337.1"/>
    </source>
</evidence>
<dbReference type="InterPro" id="IPR029046">
    <property type="entry name" value="LolA/LolB/LppX"/>
</dbReference>
<keyword evidence="5" id="KW-0449">Lipoprotein</keyword>
<dbReference type="PROSITE" id="PS51257">
    <property type="entry name" value="PROKAR_LIPOPROTEIN"/>
    <property type="match status" value="1"/>
</dbReference>
<evidence type="ECO:0000313" key="6">
    <source>
        <dbReference type="Proteomes" id="UP001499851"/>
    </source>
</evidence>
<dbReference type="InterPro" id="IPR009830">
    <property type="entry name" value="LppX/LprAFG"/>
</dbReference>
<name>A0ABN2HC25_9ACTN</name>
<dbReference type="Gene3D" id="2.50.20.20">
    <property type="match status" value="1"/>
</dbReference>
<dbReference type="EMBL" id="BAAAQF010000015">
    <property type="protein sequence ID" value="GAA1685337.1"/>
    <property type="molecule type" value="Genomic_DNA"/>
</dbReference>
<comment type="subcellular location">
    <subcellularLocation>
        <location evidence="1">Cell envelope</location>
    </subcellularLocation>
</comment>
<keyword evidence="3" id="KW-0472">Membrane</keyword>
<dbReference type="CDD" id="cd16334">
    <property type="entry name" value="LppX-like"/>
    <property type="match status" value="1"/>
</dbReference>
<organism evidence="5 6">
    <name type="scientific">Glycomyces endophyticus</name>
    <dbReference type="NCBI Taxonomy" id="480996"/>
    <lineage>
        <taxon>Bacteria</taxon>
        <taxon>Bacillati</taxon>
        <taxon>Actinomycetota</taxon>
        <taxon>Actinomycetes</taxon>
        <taxon>Glycomycetales</taxon>
        <taxon>Glycomycetaceae</taxon>
        <taxon>Glycomyces</taxon>
    </lineage>
</organism>
<comment type="caution">
    <text evidence="5">The sequence shown here is derived from an EMBL/GenBank/DDBJ whole genome shotgun (WGS) entry which is preliminary data.</text>
</comment>
<evidence type="ECO:0000256" key="4">
    <source>
        <dbReference type="SAM" id="SignalP"/>
    </source>
</evidence>